<dbReference type="EMBL" id="CP042435">
    <property type="protein sequence ID" value="QEC68477.1"/>
    <property type="molecule type" value="Genomic_DNA"/>
</dbReference>
<dbReference type="AlphaFoldDB" id="A0A5B8VAI1"/>
<protein>
    <submittedName>
        <fullName evidence="7">MFS transporter</fullName>
    </submittedName>
</protein>
<evidence type="ECO:0000313" key="7">
    <source>
        <dbReference type="EMBL" id="QEC68477.1"/>
    </source>
</evidence>
<feature type="transmembrane region" description="Helical" evidence="5">
    <location>
        <begin position="141"/>
        <end position="162"/>
    </location>
</feature>
<evidence type="ECO:0000313" key="8">
    <source>
        <dbReference type="Proteomes" id="UP000321533"/>
    </source>
</evidence>
<feature type="transmembrane region" description="Helical" evidence="5">
    <location>
        <begin position="12"/>
        <end position="31"/>
    </location>
</feature>
<keyword evidence="4 5" id="KW-0472">Membrane</keyword>
<comment type="subcellular location">
    <subcellularLocation>
        <location evidence="1">Membrane</location>
        <topology evidence="1">Multi-pass membrane protein</topology>
    </subcellularLocation>
</comment>
<evidence type="ECO:0000256" key="3">
    <source>
        <dbReference type="ARBA" id="ARBA00022989"/>
    </source>
</evidence>
<feature type="transmembrane region" description="Helical" evidence="5">
    <location>
        <begin position="299"/>
        <end position="320"/>
    </location>
</feature>
<accession>A0A5B8VAI1</accession>
<dbReference type="GO" id="GO:0016020">
    <property type="term" value="C:membrane"/>
    <property type="evidence" value="ECO:0007669"/>
    <property type="project" value="UniProtKB-SubCell"/>
</dbReference>
<dbReference type="CDD" id="cd17393">
    <property type="entry name" value="MFS_MosC_like"/>
    <property type="match status" value="1"/>
</dbReference>
<feature type="transmembrane region" description="Helical" evidence="5">
    <location>
        <begin position="275"/>
        <end position="293"/>
    </location>
</feature>
<dbReference type="SUPFAM" id="SSF103473">
    <property type="entry name" value="MFS general substrate transporter"/>
    <property type="match status" value="1"/>
</dbReference>
<name>A0A5B8VAI1_9BACT</name>
<dbReference type="InterPro" id="IPR020846">
    <property type="entry name" value="MFS_dom"/>
</dbReference>
<organism evidence="7 8">
    <name type="scientific">Panacibacter ginsenosidivorans</name>
    <dbReference type="NCBI Taxonomy" id="1813871"/>
    <lineage>
        <taxon>Bacteria</taxon>
        <taxon>Pseudomonadati</taxon>
        <taxon>Bacteroidota</taxon>
        <taxon>Chitinophagia</taxon>
        <taxon>Chitinophagales</taxon>
        <taxon>Chitinophagaceae</taxon>
        <taxon>Panacibacter</taxon>
    </lineage>
</organism>
<reference evidence="7 8" key="1">
    <citation type="journal article" date="2016" name="Int. J. Syst. Evol. Microbiol.">
        <title>Panacibacter ginsenosidivorans gen. nov., sp. nov., with ginsenoside converting activity isolated from soil of a ginseng field.</title>
        <authorList>
            <person name="Siddiqi M.Z."/>
            <person name="Muhammad Shafi S."/>
            <person name="Choi K.D."/>
            <person name="Im W.T."/>
        </authorList>
    </citation>
    <scope>NUCLEOTIDE SEQUENCE [LARGE SCALE GENOMIC DNA]</scope>
    <source>
        <strain evidence="7 8">Gsoil1550</strain>
    </source>
</reference>
<keyword evidence="8" id="KW-1185">Reference proteome</keyword>
<sequence length="384" mass="40874">MLASSMPLHRPARIGVSNFFFISGLCFATWASRIPDIQHHIGLGKAELGTVLFASPVGSMLCLPLAGWLVTKFGSRNCLLVGSFIYAGILCSIGLVDTVWELVAALFFFGMSGNLMNISVNTQAVGVEALYKRSIMASFHGLWSLAGFTGAAIGTLMVSLGVSTLTHFLIVAALMSIAVIIFFRYTLKEDDHGREKTKFKFSWSNVQSIITLGIIAFCCMGCEGCMFDWSGIYFRDIVKAPAHLITVGYTVFMATMATGRFIADAMVTRFGTTRVLQASGTLITSGLLIAVAFPNFYAAAFGFFLTGFGVSSVVPLSYGLAGKSAKISAGIAISLVSSVGFLGFLFGPPLIGYIAEALSLQWSFGLMAVIGFGTALLATKARVS</sequence>
<dbReference type="InterPro" id="IPR011701">
    <property type="entry name" value="MFS"/>
</dbReference>
<feature type="transmembrane region" description="Helical" evidence="5">
    <location>
        <begin position="78"/>
        <end position="96"/>
    </location>
</feature>
<feature type="transmembrane region" description="Helical" evidence="5">
    <location>
        <begin position="102"/>
        <end position="120"/>
    </location>
</feature>
<evidence type="ECO:0000256" key="5">
    <source>
        <dbReference type="SAM" id="Phobius"/>
    </source>
</evidence>
<evidence type="ECO:0000256" key="1">
    <source>
        <dbReference type="ARBA" id="ARBA00004141"/>
    </source>
</evidence>
<dbReference type="PANTHER" id="PTHR23514">
    <property type="entry name" value="BYPASS OF STOP CODON PROTEIN 6"/>
    <property type="match status" value="1"/>
</dbReference>
<proteinExistence type="predicted"/>
<dbReference type="PROSITE" id="PS50850">
    <property type="entry name" value="MFS"/>
    <property type="match status" value="1"/>
</dbReference>
<keyword evidence="2 5" id="KW-0812">Transmembrane</keyword>
<dbReference type="Proteomes" id="UP000321533">
    <property type="component" value="Chromosome"/>
</dbReference>
<evidence type="ECO:0000256" key="2">
    <source>
        <dbReference type="ARBA" id="ARBA00022692"/>
    </source>
</evidence>
<feature type="transmembrane region" description="Helical" evidence="5">
    <location>
        <begin position="242"/>
        <end position="263"/>
    </location>
</feature>
<feature type="transmembrane region" description="Helical" evidence="5">
    <location>
        <begin position="51"/>
        <end position="71"/>
    </location>
</feature>
<feature type="transmembrane region" description="Helical" evidence="5">
    <location>
        <begin position="168"/>
        <end position="187"/>
    </location>
</feature>
<dbReference type="InterPro" id="IPR051788">
    <property type="entry name" value="MFS_Transporter"/>
</dbReference>
<gene>
    <name evidence="7" type="ORF">FRZ67_14610</name>
</gene>
<keyword evidence="3 5" id="KW-1133">Transmembrane helix</keyword>
<dbReference type="KEGG" id="pgin:FRZ67_14610"/>
<dbReference type="Pfam" id="PF07690">
    <property type="entry name" value="MFS_1"/>
    <property type="match status" value="2"/>
</dbReference>
<dbReference type="PANTHER" id="PTHR23514:SF13">
    <property type="entry name" value="INNER MEMBRANE PROTEIN YBJJ"/>
    <property type="match status" value="1"/>
</dbReference>
<dbReference type="Gene3D" id="1.20.1250.20">
    <property type="entry name" value="MFS general substrate transporter like domains"/>
    <property type="match status" value="1"/>
</dbReference>
<dbReference type="RefSeq" id="WP_147190521.1">
    <property type="nucleotide sequence ID" value="NZ_CP042435.1"/>
</dbReference>
<feature type="transmembrane region" description="Helical" evidence="5">
    <location>
        <begin position="327"/>
        <end position="347"/>
    </location>
</feature>
<dbReference type="InterPro" id="IPR036259">
    <property type="entry name" value="MFS_trans_sf"/>
</dbReference>
<evidence type="ECO:0000256" key="4">
    <source>
        <dbReference type="ARBA" id="ARBA00023136"/>
    </source>
</evidence>
<dbReference type="OrthoDB" id="9809599at2"/>
<dbReference type="GO" id="GO:0022857">
    <property type="term" value="F:transmembrane transporter activity"/>
    <property type="evidence" value="ECO:0007669"/>
    <property type="project" value="InterPro"/>
</dbReference>
<evidence type="ECO:0000259" key="6">
    <source>
        <dbReference type="PROSITE" id="PS50850"/>
    </source>
</evidence>
<feature type="transmembrane region" description="Helical" evidence="5">
    <location>
        <begin position="359"/>
        <end position="378"/>
    </location>
</feature>
<feature type="domain" description="Major facilitator superfamily (MFS) profile" evidence="6">
    <location>
        <begin position="12"/>
        <end position="383"/>
    </location>
</feature>
<feature type="transmembrane region" description="Helical" evidence="5">
    <location>
        <begin position="208"/>
        <end position="230"/>
    </location>
</feature>